<gene>
    <name evidence="2" type="ORF">A5844_000557</name>
</gene>
<dbReference type="PANTHER" id="PTHR43617">
    <property type="entry name" value="L-AMINO ACID N-ACETYLTRANSFERASE"/>
    <property type="match status" value="1"/>
</dbReference>
<dbReference type="InterPro" id="IPR006464">
    <property type="entry name" value="AcTrfase_RimI/Ard1"/>
</dbReference>
<dbReference type="PROSITE" id="PS51186">
    <property type="entry name" value="GNAT"/>
    <property type="match status" value="1"/>
</dbReference>
<feature type="domain" description="N-acetyltransferase" evidence="1">
    <location>
        <begin position="35"/>
        <end position="182"/>
    </location>
</feature>
<proteinExistence type="predicted"/>
<dbReference type="Pfam" id="PF00583">
    <property type="entry name" value="Acetyltransf_1"/>
    <property type="match status" value="1"/>
</dbReference>
<dbReference type="AlphaFoldDB" id="A0A2C9XQ48"/>
<protein>
    <submittedName>
        <fullName evidence="2">Ribosomal-protein-alanine acetyltransferase</fullName>
    </submittedName>
</protein>
<dbReference type="InterPro" id="IPR000182">
    <property type="entry name" value="GNAT_dom"/>
</dbReference>
<dbReference type="SUPFAM" id="SSF55729">
    <property type="entry name" value="Acyl-CoA N-acyltransferases (Nat)"/>
    <property type="match status" value="1"/>
</dbReference>
<dbReference type="EMBL" id="NGMO01000001">
    <property type="protein sequence ID" value="OTP12325.1"/>
    <property type="molecule type" value="Genomic_DNA"/>
</dbReference>
<dbReference type="Gene3D" id="3.40.630.30">
    <property type="match status" value="1"/>
</dbReference>
<accession>A0A2C9XQ48</accession>
<dbReference type="InterPro" id="IPR016181">
    <property type="entry name" value="Acyl_CoA_acyltransferase"/>
</dbReference>
<reference evidence="2 3" key="1">
    <citation type="submission" date="2017-05" db="EMBL/GenBank/DDBJ databases">
        <title>The Genome Sequence of Enterococcus sp. 10A9_DIV0425.</title>
        <authorList>
            <consortium name="The Broad Institute Genomics Platform"/>
            <consortium name="The Broad Institute Genomic Center for Infectious Diseases"/>
            <person name="Earl A."/>
            <person name="Manson A."/>
            <person name="Schwartman J."/>
            <person name="Gilmore M."/>
            <person name="Abouelleil A."/>
            <person name="Cao P."/>
            <person name="Chapman S."/>
            <person name="Cusick C."/>
            <person name="Shea T."/>
            <person name="Young S."/>
            <person name="Neafsey D."/>
            <person name="Nusbaum C."/>
            <person name="Birren B."/>
        </authorList>
    </citation>
    <scope>NUCLEOTIDE SEQUENCE [LARGE SCALE GENOMIC DNA]</scope>
    <source>
        <strain evidence="2 3">10A9_DIV0425</strain>
    </source>
</reference>
<sequence length="184" mass="21223">MLKKFKATVKAYIRTLVQARADYPEKIIMISDKTYQLRELTVEDIKALLSLEREVYQGELPWTKSAFLSELTSPFLTLYLGAFDQANLIGFVGSRILGLDCHLTNIAVNPTYQRQHIGTYLINEIEEFAQTNQCETLSLEVRIGNQEAQRLYRNLGFQSRKVKKGYYTETNEDALDMVKIIENE</sequence>
<evidence type="ECO:0000313" key="2">
    <source>
        <dbReference type="EMBL" id="OTP12325.1"/>
    </source>
</evidence>
<dbReference type="Proteomes" id="UP000194933">
    <property type="component" value="Unassembled WGS sequence"/>
</dbReference>
<evidence type="ECO:0000259" key="1">
    <source>
        <dbReference type="PROSITE" id="PS51186"/>
    </source>
</evidence>
<organism evidence="2 3">
    <name type="scientific">Candidatus Enterococcus wittei</name>
    <dbReference type="NCBI Taxonomy" id="1987383"/>
    <lineage>
        <taxon>Bacteria</taxon>
        <taxon>Bacillati</taxon>
        <taxon>Bacillota</taxon>
        <taxon>Bacilli</taxon>
        <taxon>Lactobacillales</taxon>
        <taxon>Enterococcaceae</taxon>
        <taxon>Enterococcus</taxon>
    </lineage>
</organism>
<comment type="caution">
    <text evidence="2">The sequence shown here is derived from an EMBL/GenBank/DDBJ whole genome shotgun (WGS) entry which is preliminary data.</text>
</comment>
<name>A0A2C9XQ48_9ENTE</name>
<dbReference type="InterPro" id="IPR050276">
    <property type="entry name" value="MshD_Acetyltransferase"/>
</dbReference>
<dbReference type="STRING" id="1987383.A5844_000557"/>
<dbReference type="GO" id="GO:0008999">
    <property type="term" value="F:protein-N-terminal-alanine acetyltransferase activity"/>
    <property type="evidence" value="ECO:0007669"/>
    <property type="project" value="TreeGrafter"/>
</dbReference>
<keyword evidence="2" id="KW-0808">Transferase</keyword>
<dbReference type="NCBIfam" id="TIGR01575">
    <property type="entry name" value="rimI"/>
    <property type="match status" value="1"/>
</dbReference>
<dbReference type="RefSeq" id="WP_086283717.1">
    <property type="nucleotide sequence ID" value="NZ_NGMO01000001.1"/>
</dbReference>
<dbReference type="PANTHER" id="PTHR43617:SF20">
    <property type="entry name" value="N-ALPHA-ACETYLTRANSFERASE RIMI"/>
    <property type="match status" value="1"/>
</dbReference>
<evidence type="ECO:0000313" key="3">
    <source>
        <dbReference type="Proteomes" id="UP000194933"/>
    </source>
</evidence>
<keyword evidence="3" id="KW-1185">Reference proteome</keyword>
<dbReference type="CDD" id="cd04301">
    <property type="entry name" value="NAT_SF"/>
    <property type="match status" value="1"/>
</dbReference>